<feature type="chain" id="PRO_5032986089" evidence="2">
    <location>
        <begin position="27"/>
        <end position="355"/>
    </location>
</feature>
<reference evidence="3 4" key="1">
    <citation type="submission" date="2020-04" db="EMBL/GenBank/DDBJ databases">
        <title>Metagenomic profiling of ammonia- and methane-oxidizing microorganisms in a Dutch drinking water treatment plant.</title>
        <authorList>
            <person name="Poghosyan L."/>
            <person name="Leucker S."/>
        </authorList>
    </citation>
    <scope>NUCLEOTIDE SEQUENCE [LARGE SCALE GENOMIC DNA]</scope>
    <source>
        <strain evidence="3">S-RSF-IL-03</strain>
    </source>
</reference>
<evidence type="ECO:0000256" key="1">
    <source>
        <dbReference type="SAM" id="MobiDB-lite"/>
    </source>
</evidence>
<comment type="caution">
    <text evidence="3">The sequence shown here is derived from an EMBL/GenBank/DDBJ whole genome shotgun (WGS) entry which is preliminary data.</text>
</comment>
<proteinExistence type="predicted"/>
<organism evidence="3 4">
    <name type="scientific">Eiseniibacteriota bacterium</name>
    <dbReference type="NCBI Taxonomy" id="2212470"/>
    <lineage>
        <taxon>Bacteria</taxon>
        <taxon>Candidatus Eiseniibacteriota</taxon>
    </lineage>
</organism>
<evidence type="ECO:0000313" key="3">
    <source>
        <dbReference type="EMBL" id="NOT35140.1"/>
    </source>
</evidence>
<dbReference type="EMBL" id="JABFRW010000175">
    <property type="protein sequence ID" value="NOT35140.1"/>
    <property type="molecule type" value="Genomic_DNA"/>
</dbReference>
<evidence type="ECO:0000313" key="4">
    <source>
        <dbReference type="Proteomes" id="UP000580839"/>
    </source>
</evidence>
<sequence>MFRRSFGRRCACATAFFLMCVAPAVADANRAPGAPDRNTADFTQRIDANQLSMVVSNVGSFGYDLLTGGAGLEYPGGSGRTVLFAGGIWVGAMVDGAPRVTVAEYEAEYGPGPIIGGLPADPTDPRFKVYKLFRDYPSTAERDAARADYFAGAVPFGAPAIAVLGPTGLAIRGDQMTWSVANDADASLHTSHASHSAPLGIELRTTFNASAAAWPYSRVILGRIEIRNASTQTLAAARVGVWLDPDLGGHTDDLVACIPDTALGYCYNATNTDAMYGSAPPAFGVRILRVTAPGPPVAAMSAFFRYVNGTDPTSALQCYRQLAGLAADGSPIIDPTSGSDRSRSRRTSRWRSTSC</sequence>
<gene>
    <name evidence="3" type="ORF">HOP12_13410</name>
</gene>
<feature type="region of interest" description="Disordered" evidence="1">
    <location>
        <begin position="330"/>
        <end position="355"/>
    </location>
</feature>
<dbReference type="Proteomes" id="UP000580839">
    <property type="component" value="Unassembled WGS sequence"/>
</dbReference>
<keyword evidence="2" id="KW-0732">Signal</keyword>
<name>A0A849SUU4_UNCEI</name>
<feature type="signal peptide" evidence="2">
    <location>
        <begin position="1"/>
        <end position="26"/>
    </location>
</feature>
<protein>
    <submittedName>
        <fullName evidence="3">Uncharacterized protein</fullName>
    </submittedName>
</protein>
<dbReference type="AlphaFoldDB" id="A0A849SUU4"/>
<evidence type="ECO:0000256" key="2">
    <source>
        <dbReference type="SAM" id="SignalP"/>
    </source>
</evidence>
<accession>A0A849SUU4</accession>